<evidence type="ECO:0000313" key="1">
    <source>
        <dbReference type="EMBL" id="UPL02455.1"/>
    </source>
</evidence>
<evidence type="ECO:0000313" key="2">
    <source>
        <dbReference type="Proteomes" id="UP000830768"/>
    </source>
</evidence>
<proteinExistence type="predicted"/>
<reference evidence="1" key="1">
    <citation type="submission" date="2021-11" db="EMBL/GenBank/DDBJ databases">
        <title>Fusarium solani-melongenae Genome sequencing and assembly.</title>
        <authorList>
            <person name="Xie S."/>
            <person name="Huang L."/>
            <person name="Zhang X."/>
        </authorList>
    </citation>
    <scope>NUCLEOTIDE SEQUENCE</scope>
    <source>
        <strain evidence="1">CRI 24-3</strain>
    </source>
</reference>
<dbReference type="Proteomes" id="UP000830768">
    <property type="component" value="Chromosome 11"/>
</dbReference>
<organism evidence="1 2">
    <name type="scientific">Fusarium solani subsp. cucurbitae</name>
    <name type="common">Neocosmosporum cucurbitae</name>
    <dbReference type="NCBI Taxonomy" id="2747967"/>
    <lineage>
        <taxon>Eukaryota</taxon>
        <taxon>Fungi</taxon>
        <taxon>Dikarya</taxon>
        <taxon>Ascomycota</taxon>
        <taxon>Pezizomycotina</taxon>
        <taxon>Sordariomycetes</taxon>
        <taxon>Hypocreomycetidae</taxon>
        <taxon>Hypocreales</taxon>
        <taxon>Nectriaceae</taxon>
        <taxon>Fusarium</taxon>
        <taxon>Fusarium solani species complex</taxon>
    </lineage>
</organism>
<gene>
    <name evidence="1" type="ORF">LCI18_013389</name>
</gene>
<accession>A0ACD3ZMF3</accession>
<dbReference type="EMBL" id="CP090039">
    <property type="protein sequence ID" value="UPL02455.1"/>
    <property type="molecule type" value="Genomic_DNA"/>
</dbReference>
<keyword evidence="2" id="KW-1185">Reference proteome</keyword>
<sequence length="544" mass="61722">MASHQEPRLIIIGCGIAGIALAAGLRTRLNYQNFTIYEREVALGGTWHLNTYPGVGCDVDSHLYSFSFNPNPDWSKRFAEQGEILQYLNDTVDKFGIRPHVRLQMEVDSAEWIEERSVWRVNLVDLATGHKFSREAEMLVSCVGTISVPKDCTISGHNNFKGQIWHSARWNHEFDMAGKTVAVVGNGCSGAQLMPYVVKTAAHVVQFQRSAQWINERPNREFTPFEKWCFRHLPLYHRLYRFYLWKTTDSLHDLYLGNSPAAARKRAVQTREAEKYMRRVAPAKFHDLLIPDFPLGCKRRIFDPDYLECLHSPNVELTDESIVEFTKAGLQTTKRHLGFDAVILSTGFKIQEFLTPMEIKGRSGKTINEHWKETRGAQAYRATFVSGFPNFGIVFGPNAFPAHNSCIFSNETQAEYIIKTLVAPIVKHHFDVIDVKEAAETRDANFVQEKLKGMVWSSGCANWNLDAAGRNTTNYHDPTWKFWWQLYWPIWKDFNIYGGNGSLPISPFSKLALWGVLTGALVSSLALGLSASFSGSRYGAVGYM</sequence>
<protein>
    <submittedName>
        <fullName evidence="1">Uncharacterized protein</fullName>
    </submittedName>
</protein>
<name>A0ACD3ZMF3_FUSSC</name>